<feature type="region of interest" description="Disordered" evidence="1">
    <location>
        <begin position="82"/>
        <end position="103"/>
    </location>
</feature>
<evidence type="ECO:0000313" key="2">
    <source>
        <dbReference type="EMBL" id="PYE77961.1"/>
    </source>
</evidence>
<keyword evidence="3" id="KW-1185">Reference proteome</keyword>
<comment type="caution">
    <text evidence="2">The sequence shown here is derived from an EMBL/GenBank/DDBJ whole genome shotgun (WGS) entry which is preliminary data.</text>
</comment>
<evidence type="ECO:0000256" key="1">
    <source>
        <dbReference type="SAM" id="MobiDB-lite"/>
    </source>
</evidence>
<dbReference type="RefSeq" id="WP_233504373.1">
    <property type="nucleotide sequence ID" value="NZ_JAMOFZ010000011.1"/>
</dbReference>
<dbReference type="EMBL" id="QJTC01000011">
    <property type="protein sequence ID" value="PYE77961.1"/>
    <property type="molecule type" value="Genomic_DNA"/>
</dbReference>
<evidence type="ECO:0000313" key="3">
    <source>
        <dbReference type="Proteomes" id="UP000247540"/>
    </source>
</evidence>
<feature type="compositionally biased region" description="Low complexity" evidence="1">
    <location>
        <begin position="84"/>
        <end position="98"/>
    </location>
</feature>
<dbReference type="PROSITE" id="PS51257">
    <property type="entry name" value="PROKAR_LIPOPROTEIN"/>
    <property type="match status" value="1"/>
</dbReference>
<dbReference type="Proteomes" id="UP000247540">
    <property type="component" value="Unassembled WGS sequence"/>
</dbReference>
<accession>A0A318SL46</accession>
<dbReference type="AlphaFoldDB" id="A0A318SL46"/>
<sequence>MPLPRHPTLRHVVGAALTGALLSLTGCHNAPAPGAQAAVRIAGTVWQPDAQTLHPQGIWERLGARTLLVQWTARDGRAFVDGCPGPAAAEPSPGGAPAAPTPDWQRIAREPWAGQVILGLAAHGDEASARRGVDGLVAQSRCLAGRATPLNVTGWYFPVEVDPSWQDAAGLAKKLEGLPRPLWISAYDGTNVGPDALAAWLGGWLPSDVGVFFQDGVGVHARSAPVARDYLVALQKKLGKRRVKLIAEAFRPAPGGGFRPATPEELVPQLATYGGHEVFLFDGPHYVDNALVEALRDKLVPPGGR</sequence>
<dbReference type="Gene3D" id="3.20.20.80">
    <property type="entry name" value="Glycosidases"/>
    <property type="match status" value="1"/>
</dbReference>
<name>A0A318SL46_9BURK</name>
<organism evidence="2 3">
    <name type="scientific">Xylophilus ampelinus</name>
    <dbReference type="NCBI Taxonomy" id="54067"/>
    <lineage>
        <taxon>Bacteria</taxon>
        <taxon>Pseudomonadati</taxon>
        <taxon>Pseudomonadota</taxon>
        <taxon>Betaproteobacteria</taxon>
        <taxon>Burkholderiales</taxon>
        <taxon>Xylophilus</taxon>
    </lineage>
</organism>
<gene>
    <name evidence="2" type="ORF">DFQ15_111106</name>
</gene>
<protein>
    <submittedName>
        <fullName evidence="2">Uncharacterized protein</fullName>
    </submittedName>
</protein>
<reference evidence="2 3" key="1">
    <citation type="submission" date="2018-06" db="EMBL/GenBank/DDBJ databases">
        <title>Genomic Encyclopedia of Type Strains, Phase III (KMG-III): the genomes of soil and plant-associated and newly described type strains.</title>
        <authorList>
            <person name="Whitman W."/>
        </authorList>
    </citation>
    <scope>NUCLEOTIDE SEQUENCE [LARGE SCALE GENOMIC DNA]</scope>
    <source>
        <strain evidence="2 3">CECT 7646</strain>
    </source>
</reference>
<proteinExistence type="predicted"/>